<gene>
    <name evidence="1" type="ORF">S01H4_59213</name>
</gene>
<protein>
    <submittedName>
        <fullName evidence="1">Uncharacterized protein</fullName>
    </submittedName>
</protein>
<proteinExistence type="predicted"/>
<comment type="caution">
    <text evidence="1">The sequence shown here is derived from an EMBL/GenBank/DDBJ whole genome shotgun (WGS) entry which is preliminary data.</text>
</comment>
<reference evidence="1" key="1">
    <citation type="journal article" date="2014" name="Front. Microbiol.">
        <title>High frequency of phylogenetically diverse reductive dehalogenase-homologous genes in deep subseafloor sedimentary metagenomes.</title>
        <authorList>
            <person name="Kawai M."/>
            <person name="Futagami T."/>
            <person name="Toyoda A."/>
            <person name="Takaki Y."/>
            <person name="Nishi S."/>
            <person name="Hori S."/>
            <person name="Arai W."/>
            <person name="Tsubouchi T."/>
            <person name="Morono Y."/>
            <person name="Uchiyama I."/>
            <person name="Ito T."/>
            <person name="Fujiyama A."/>
            <person name="Inagaki F."/>
            <person name="Takami H."/>
        </authorList>
    </citation>
    <scope>NUCLEOTIDE SEQUENCE</scope>
    <source>
        <strain evidence="1">Expedition CK06-06</strain>
    </source>
</reference>
<dbReference type="EMBL" id="BART01034695">
    <property type="protein sequence ID" value="GAH06890.1"/>
    <property type="molecule type" value="Genomic_DNA"/>
</dbReference>
<dbReference type="AlphaFoldDB" id="X1DEZ3"/>
<organism evidence="1">
    <name type="scientific">marine sediment metagenome</name>
    <dbReference type="NCBI Taxonomy" id="412755"/>
    <lineage>
        <taxon>unclassified sequences</taxon>
        <taxon>metagenomes</taxon>
        <taxon>ecological metagenomes</taxon>
    </lineage>
</organism>
<feature type="non-terminal residue" evidence="1">
    <location>
        <position position="1"/>
    </location>
</feature>
<name>X1DEZ3_9ZZZZ</name>
<evidence type="ECO:0000313" key="1">
    <source>
        <dbReference type="EMBL" id="GAH06890.1"/>
    </source>
</evidence>
<sequence>LCSIILMLKKKSPNTVPIRNIAKYDKIVNDSIGWYKIWNKTP</sequence>
<accession>X1DEZ3</accession>